<feature type="compositionally biased region" description="Basic and acidic residues" evidence="1">
    <location>
        <begin position="187"/>
        <end position="201"/>
    </location>
</feature>
<feature type="transmembrane region" description="Helical" evidence="2">
    <location>
        <begin position="630"/>
        <end position="649"/>
    </location>
</feature>
<dbReference type="PROSITE" id="PS50297">
    <property type="entry name" value="ANK_REP_REGION"/>
    <property type="match status" value="2"/>
</dbReference>
<evidence type="ECO:0000256" key="1">
    <source>
        <dbReference type="SAM" id="MobiDB-lite"/>
    </source>
</evidence>
<evidence type="ECO:0000259" key="3">
    <source>
        <dbReference type="PROSITE" id="PS51820"/>
    </source>
</evidence>
<dbReference type="Gene3D" id="1.25.40.20">
    <property type="entry name" value="Ankyrin repeat-containing domain"/>
    <property type="match status" value="2"/>
</dbReference>
<sequence length="865" mass="99191">MVISGLWLLGLTEAWKNSDSLTNTISNRIYISGDNLFSATRSGDLEAIKKHLDNGSDVHKRDSLKLTPVHWATINGQTNALKLLIEKGGDINVKTDGMTPLHMASHLGRHETVGFLVNHGADVNAEDKEKQTALEQLEKTSISKMRNDEFHKIAFFRPVFFQVLGAKNIELGKIVEGRRKVHSLLLKHTDKDQRKDKNKVERKGKRAERPAPPSEDQGVRPLKNFSYRVYYGQWDRLPNFERLEAKRTGEGSGPEISGIIDLDLAKRTRPFGMVFEGELEIKEAGEYTFNLGSDDGSRLFINGQQIINNDGLHAMEYKEGSITLEPGDAAIRVQYFEWGGDNGLLLSVSGPGMENVYLSKYEYHRDSGRGDFMAAMISALPGWTRHPVRVWRKNAGGGELAHLWFLNYLFWLVAGFAVVAWVLDRLKIKEKRKRVSALSWRWLWLVPVILLLQISVVGEVISWLLWFAWWILLTAWIARWLVRKIKIKQEPLWRRFRIIPKVILMMKRISKKIHAPWRKLGLGYFVLVSLVALMMWSALPWLVVAFVVGACLVVKLKFKEWPAWIVSSPWCWLWLLLGTLMLQFLMRGFGPDTHTGIFPWVPGLLHYGIFFGFGALCFGNDKLLEKAGRCWHVCLGLGIPAFFLGFMFMKGRNDTFGDGLTTMVLLYHFLTSLFQTLFAWLMIFGMVGFFRRFFSEEKKWVRYLSDSSYWLYIGHLPLVLIFPNLFRHWGVPDFAGFVLNLGLSTGILLLMYHTMVRYTWVGTMLNGKRTREEKLQPSNKKRLYTLLLCIFTWFAGLHRFYARRYSTVALHLTVLFLGIVGALIGSPMSFAIALWVLLLWGIFDFLSILSGTYVDGEGNSVCVWR</sequence>
<dbReference type="SUPFAM" id="SSF56988">
    <property type="entry name" value="Anthrax protective antigen"/>
    <property type="match status" value="1"/>
</dbReference>
<feature type="transmembrane region" description="Helical" evidence="2">
    <location>
        <begin position="403"/>
        <end position="423"/>
    </location>
</feature>
<dbReference type="InterPro" id="IPR050623">
    <property type="entry name" value="Glucan_succinyl_AcylTrfase"/>
</dbReference>
<dbReference type="AlphaFoldDB" id="A0A381Z905"/>
<dbReference type="SMART" id="SM00248">
    <property type="entry name" value="ANK"/>
    <property type="match status" value="2"/>
</dbReference>
<keyword evidence="2" id="KW-1133">Transmembrane helix</keyword>
<dbReference type="PROSITE" id="PS50088">
    <property type="entry name" value="ANK_REPEAT"/>
    <property type="match status" value="2"/>
</dbReference>
<accession>A0A381Z905</accession>
<dbReference type="PANTHER" id="PTHR36927:SF1">
    <property type="entry name" value="MDO-LIKE PROTEIN"/>
    <property type="match status" value="1"/>
</dbReference>
<name>A0A381Z905_9ZZZZ</name>
<feature type="transmembrane region" description="Helical" evidence="2">
    <location>
        <begin position="539"/>
        <end position="556"/>
    </location>
</feature>
<keyword evidence="2" id="KW-0812">Transmembrane</keyword>
<feature type="region of interest" description="Disordered" evidence="1">
    <location>
        <begin position="186"/>
        <end position="220"/>
    </location>
</feature>
<organism evidence="4">
    <name type="scientific">marine metagenome</name>
    <dbReference type="NCBI Taxonomy" id="408172"/>
    <lineage>
        <taxon>unclassified sequences</taxon>
        <taxon>metagenomes</taxon>
        <taxon>ecological metagenomes</taxon>
    </lineage>
</organism>
<feature type="transmembrane region" description="Helical" evidence="2">
    <location>
        <begin position="597"/>
        <end position="618"/>
    </location>
</feature>
<dbReference type="PANTHER" id="PTHR36927">
    <property type="entry name" value="BLR4337 PROTEIN"/>
    <property type="match status" value="1"/>
</dbReference>
<dbReference type="InterPro" id="IPR036770">
    <property type="entry name" value="Ankyrin_rpt-contain_sf"/>
</dbReference>
<evidence type="ECO:0000313" key="4">
    <source>
        <dbReference type="EMBL" id="SVA85441.1"/>
    </source>
</evidence>
<dbReference type="EMBL" id="UINC01020320">
    <property type="protein sequence ID" value="SVA85441.1"/>
    <property type="molecule type" value="Genomic_DNA"/>
</dbReference>
<dbReference type="Pfam" id="PF07691">
    <property type="entry name" value="PA14"/>
    <property type="match status" value="1"/>
</dbReference>
<feature type="transmembrane region" description="Helical" evidence="2">
    <location>
        <begin position="783"/>
        <end position="802"/>
    </location>
</feature>
<feature type="domain" description="PA14" evidence="3">
    <location>
        <begin position="225"/>
        <end position="362"/>
    </location>
</feature>
<dbReference type="Pfam" id="PF12796">
    <property type="entry name" value="Ank_2"/>
    <property type="match status" value="1"/>
</dbReference>
<dbReference type="InterPro" id="IPR011658">
    <property type="entry name" value="PA14_dom"/>
</dbReference>
<feature type="transmembrane region" description="Helical" evidence="2">
    <location>
        <begin position="709"/>
        <end position="726"/>
    </location>
</feature>
<feature type="transmembrane region" description="Helical" evidence="2">
    <location>
        <begin position="738"/>
        <end position="762"/>
    </location>
</feature>
<feature type="transmembrane region" description="Helical" evidence="2">
    <location>
        <begin position="808"/>
        <end position="825"/>
    </location>
</feature>
<reference evidence="4" key="1">
    <citation type="submission" date="2018-05" db="EMBL/GenBank/DDBJ databases">
        <authorList>
            <person name="Lanie J.A."/>
            <person name="Ng W.-L."/>
            <person name="Kazmierczak K.M."/>
            <person name="Andrzejewski T.M."/>
            <person name="Davidsen T.M."/>
            <person name="Wayne K.J."/>
            <person name="Tettelin H."/>
            <person name="Glass J.I."/>
            <person name="Rusch D."/>
            <person name="Podicherti R."/>
            <person name="Tsui H.-C.T."/>
            <person name="Winkler M.E."/>
        </authorList>
    </citation>
    <scope>NUCLEOTIDE SEQUENCE</scope>
</reference>
<evidence type="ECO:0000256" key="2">
    <source>
        <dbReference type="SAM" id="Phobius"/>
    </source>
</evidence>
<protein>
    <recommendedName>
        <fullName evidence="3">PA14 domain-containing protein</fullName>
    </recommendedName>
</protein>
<feature type="transmembrane region" description="Helical" evidence="2">
    <location>
        <begin position="563"/>
        <end position="585"/>
    </location>
</feature>
<dbReference type="Gene3D" id="3.90.182.10">
    <property type="entry name" value="Toxin - Anthrax Protective Antigen,domain 1"/>
    <property type="match status" value="1"/>
</dbReference>
<feature type="transmembrane region" description="Helical" evidence="2">
    <location>
        <begin position="669"/>
        <end position="689"/>
    </location>
</feature>
<gene>
    <name evidence="4" type="ORF">METZ01_LOCUS138295</name>
</gene>
<dbReference type="PROSITE" id="PS51820">
    <property type="entry name" value="PA14"/>
    <property type="match status" value="1"/>
</dbReference>
<dbReference type="SMART" id="SM00758">
    <property type="entry name" value="PA14"/>
    <property type="match status" value="1"/>
</dbReference>
<dbReference type="InterPro" id="IPR037524">
    <property type="entry name" value="PA14/GLEYA"/>
</dbReference>
<keyword evidence="2" id="KW-0472">Membrane</keyword>
<dbReference type="SUPFAM" id="SSF48403">
    <property type="entry name" value="Ankyrin repeat"/>
    <property type="match status" value="1"/>
</dbReference>
<feature type="transmembrane region" description="Helical" evidence="2">
    <location>
        <begin position="832"/>
        <end position="854"/>
    </location>
</feature>
<dbReference type="InterPro" id="IPR002110">
    <property type="entry name" value="Ankyrin_rpt"/>
</dbReference>
<proteinExistence type="predicted"/>